<sequence>MTRKNWNRTYGSQGSGRQKVAYYVGIFFYVVQILLAFRFIFKLLGANASNQFIAMLYSITSPLTSIFDGIFPEVMLENYEMLHIFESSSVIALVVTAIIAGLIRRLLIGRDPDVVPANRADTTVAQPQRKEERKL</sequence>
<proteinExistence type="predicted"/>
<dbReference type="Proteomes" id="UP001158066">
    <property type="component" value="Unassembled WGS sequence"/>
</dbReference>
<feature type="transmembrane region" description="Helical" evidence="1">
    <location>
        <begin position="20"/>
        <end position="40"/>
    </location>
</feature>
<protein>
    <submittedName>
        <fullName evidence="2">YGGT family protein</fullName>
    </submittedName>
</protein>
<gene>
    <name evidence="2" type="ORF">SAMN06296020_11158</name>
</gene>
<comment type="caution">
    <text evidence="2">The sequence shown here is derived from an EMBL/GenBank/DDBJ whole genome shotgun (WGS) entry which is preliminary data.</text>
</comment>
<accession>A0AA46AJW0</accession>
<evidence type="ECO:0000313" key="2">
    <source>
        <dbReference type="EMBL" id="SMP63697.1"/>
    </source>
</evidence>
<evidence type="ECO:0000256" key="1">
    <source>
        <dbReference type="SAM" id="Phobius"/>
    </source>
</evidence>
<reference evidence="2" key="1">
    <citation type="submission" date="2017-05" db="EMBL/GenBank/DDBJ databases">
        <authorList>
            <person name="Varghese N."/>
            <person name="Submissions S."/>
        </authorList>
    </citation>
    <scope>NUCLEOTIDE SEQUENCE</scope>
    <source>
        <strain evidence="2">Su22</strain>
    </source>
</reference>
<dbReference type="RefSeq" id="WP_283409979.1">
    <property type="nucleotide sequence ID" value="NZ_FXUF01000011.1"/>
</dbReference>
<dbReference type="EMBL" id="FXUF01000011">
    <property type="protein sequence ID" value="SMP63697.1"/>
    <property type="molecule type" value="Genomic_DNA"/>
</dbReference>
<keyword evidence="1" id="KW-0812">Transmembrane</keyword>
<feature type="transmembrane region" description="Helical" evidence="1">
    <location>
        <begin position="83"/>
        <end position="103"/>
    </location>
</feature>
<dbReference type="AlphaFoldDB" id="A0AA46AJW0"/>
<keyword evidence="1" id="KW-1133">Transmembrane helix</keyword>
<name>A0AA46AJW0_9CLOT</name>
<keyword evidence="1" id="KW-0472">Membrane</keyword>
<organism evidence="2 3">
    <name type="scientific">Anoxynatronum buryatiense</name>
    <dbReference type="NCBI Taxonomy" id="489973"/>
    <lineage>
        <taxon>Bacteria</taxon>
        <taxon>Bacillati</taxon>
        <taxon>Bacillota</taxon>
        <taxon>Clostridia</taxon>
        <taxon>Eubacteriales</taxon>
        <taxon>Clostridiaceae</taxon>
        <taxon>Anoxynatronum</taxon>
    </lineage>
</organism>
<evidence type="ECO:0000313" key="3">
    <source>
        <dbReference type="Proteomes" id="UP001158066"/>
    </source>
</evidence>
<keyword evidence="3" id="KW-1185">Reference proteome</keyword>